<protein>
    <submittedName>
        <fullName evidence="1">Uncharacterized protein</fullName>
    </submittedName>
</protein>
<evidence type="ECO:0000313" key="1">
    <source>
        <dbReference type="EMBL" id="ALF51573.1"/>
    </source>
</evidence>
<dbReference type="GeneID" id="26642102"/>
<sequence>MIPFDQVEAYVGDFLSELHGRGLGGNIVKDSPAQLTYPERALWTGEAHQLAFLGEPGDYRLELRRIEGGHWEAIREERDPDRFNLLIIDLCVKEG</sequence>
<name>A0A0N9ENJ0_9CAUD</name>
<evidence type="ECO:0000313" key="2">
    <source>
        <dbReference type="Proteomes" id="UP000204629"/>
    </source>
</evidence>
<organism evidence="1 2">
    <name type="scientific">Pseudomonas phage PAE1</name>
    <dbReference type="NCBI Taxonomy" id="1718273"/>
    <lineage>
        <taxon>Viruses</taxon>
        <taxon>Duplodnaviria</taxon>
        <taxon>Heunggongvirae</taxon>
        <taxon>Uroviricota</taxon>
        <taxon>Caudoviricetes</taxon>
        <taxon>Mesyanzhinovviridae</taxon>
        <taxon>Rabinowitzvirinae</taxon>
        <taxon>Yuavirus</taxon>
        <taxon>Yuavirus PAE1</taxon>
        <taxon>Pseudomonas virus PAE1</taxon>
    </lineage>
</organism>
<reference evidence="1 2" key="1">
    <citation type="journal article" date="2016" name="Genome Announc.">
        <title>Genome Sequences of Pseudomonas oryzihabitans Phage POR1 and Pseudomonas aeruginosa Phage PAE1.</title>
        <authorList>
            <person name="Dyson Z.A."/>
            <person name="Seviour R.J."/>
            <person name="Tucci J."/>
            <person name="Petrovski S."/>
        </authorList>
    </citation>
    <scope>NUCLEOTIDE SEQUENCE [LARGE SCALE GENOMIC DNA]</scope>
</reference>
<dbReference type="EMBL" id="KT734862">
    <property type="protein sequence ID" value="ALF51573.1"/>
    <property type="molecule type" value="Genomic_DNA"/>
</dbReference>
<keyword evidence="2" id="KW-1185">Reference proteome</keyword>
<dbReference type="KEGG" id="vg:26642102"/>
<dbReference type="RefSeq" id="YP_009215764.1">
    <property type="nucleotide sequence ID" value="NC_028980.1"/>
</dbReference>
<gene>
    <name evidence="1" type="ORF">PAE1_73</name>
</gene>
<proteinExistence type="predicted"/>
<dbReference type="OrthoDB" id="17389at10239"/>
<accession>A0A0N9ENJ0</accession>
<dbReference type="Proteomes" id="UP000204629">
    <property type="component" value="Segment"/>
</dbReference>